<evidence type="ECO:0000313" key="3">
    <source>
        <dbReference type="Proteomes" id="UP000434209"/>
    </source>
</evidence>
<dbReference type="Gene3D" id="2.60.120.590">
    <property type="entry name" value="Alpha-ketoglutarate-dependent dioxygenase AlkB-like"/>
    <property type="match status" value="1"/>
</dbReference>
<evidence type="ECO:0000259" key="1">
    <source>
        <dbReference type="PROSITE" id="PS51471"/>
    </source>
</evidence>
<accession>A0A7Z2GDR4</accession>
<dbReference type="PANTHER" id="PTHR31212">
    <property type="entry name" value="ALPHA-KETOGLUTARATE-DEPENDENT DIOXYGENASE ALKB HOMOLOG 3"/>
    <property type="match status" value="1"/>
</dbReference>
<dbReference type="SUPFAM" id="SSF51197">
    <property type="entry name" value="Clavaminate synthase-like"/>
    <property type="match status" value="1"/>
</dbReference>
<dbReference type="OrthoDB" id="190276at2"/>
<keyword evidence="3" id="KW-1185">Reference proteome</keyword>
<dbReference type="AlphaFoldDB" id="A0A7Z2GDR4"/>
<sequence length="218" mass="24725">MNTLTQTLNPIHAQSDLFGGGNTRFSIDTSFRTAKRFALDAHSWVEVVPGWISGASLLYEQMRDSVPWLEHDRRMYNKMIREPRMTAVYQELGEVPEERLLQAVRALSTHYGVAYDGLWMNLYRNGQDSTGWHRDHRSCRKLECIVPVLTLGTTRRFLIKPIKGGSSMTFKPSSGDLVVMGGRSQQDWVHCVPKEPGIVEARISVNFMSSAQGVRDPQ</sequence>
<dbReference type="Proteomes" id="UP000434209">
    <property type="component" value="Chromosome 4"/>
</dbReference>
<dbReference type="PANTHER" id="PTHR31212:SF4">
    <property type="entry name" value="ALPHA-KETOGLUTARATE-DEPENDENT DIOXYGENASE ALKB HOMOLOG 3"/>
    <property type="match status" value="1"/>
</dbReference>
<proteinExistence type="predicted"/>
<name>A0A7Z2GDR4_9BURK</name>
<dbReference type="KEGG" id="pacp:FAZ97_33135"/>
<dbReference type="Pfam" id="PF13532">
    <property type="entry name" value="2OG-FeII_Oxy_2"/>
    <property type="match status" value="1"/>
</dbReference>
<keyword evidence="2" id="KW-0223">Dioxygenase</keyword>
<dbReference type="EMBL" id="CP046912">
    <property type="protein sequence ID" value="QGZ59803.1"/>
    <property type="molecule type" value="Genomic_DNA"/>
</dbReference>
<dbReference type="GO" id="GO:0051213">
    <property type="term" value="F:dioxygenase activity"/>
    <property type="evidence" value="ECO:0007669"/>
    <property type="project" value="UniProtKB-KW"/>
</dbReference>
<feature type="domain" description="Fe2OG dioxygenase" evidence="1">
    <location>
        <begin position="109"/>
        <end position="211"/>
    </location>
</feature>
<reference evidence="2 3" key="1">
    <citation type="submission" date="2019-12" db="EMBL/GenBank/DDBJ databases">
        <title>Paraburkholderia acidiphila 7Q-K02 sp. nov and Paraburkholderia acidisoli DHF22 sp. nov., two strains isolated from forest soil.</title>
        <authorList>
            <person name="Gao Z."/>
            <person name="Qiu L."/>
        </authorList>
    </citation>
    <scope>NUCLEOTIDE SEQUENCE [LARGE SCALE GENOMIC DNA]</scope>
    <source>
        <strain evidence="2 3">7Q-K02</strain>
    </source>
</reference>
<dbReference type="InterPro" id="IPR037151">
    <property type="entry name" value="AlkB-like_sf"/>
</dbReference>
<dbReference type="InterPro" id="IPR005123">
    <property type="entry name" value="Oxoglu/Fe-dep_dioxygenase_dom"/>
</dbReference>
<dbReference type="InterPro" id="IPR027450">
    <property type="entry name" value="AlkB-like"/>
</dbReference>
<gene>
    <name evidence="2" type="ORF">FAZ97_33135</name>
</gene>
<dbReference type="RefSeq" id="WP_158762980.1">
    <property type="nucleotide sequence ID" value="NZ_CP046912.1"/>
</dbReference>
<organism evidence="2 3">
    <name type="scientific">Paraburkholderia acidiphila</name>
    <dbReference type="NCBI Taxonomy" id="2571747"/>
    <lineage>
        <taxon>Bacteria</taxon>
        <taxon>Pseudomonadati</taxon>
        <taxon>Pseudomonadota</taxon>
        <taxon>Betaproteobacteria</taxon>
        <taxon>Burkholderiales</taxon>
        <taxon>Burkholderiaceae</taxon>
        <taxon>Paraburkholderia</taxon>
    </lineage>
</organism>
<evidence type="ECO:0000313" key="2">
    <source>
        <dbReference type="EMBL" id="QGZ59803.1"/>
    </source>
</evidence>
<dbReference type="GO" id="GO:0006307">
    <property type="term" value="P:DNA alkylation repair"/>
    <property type="evidence" value="ECO:0007669"/>
    <property type="project" value="InterPro"/>
</dbReference>
<dbReference type="PROSITE" id="PS51471">
    <property type="entry name" value="FE2OG_OXY"/>
    <property type="match status" value="1"/>
</dbReference>
<protein>
    <submittedName>
        <fullName evidence="2">Alpha-ketoglutarate-dependent dioxygenase AlkB</fullName>
    </submittedName>
</protein>
<dbReference type="InterPro" id="IPR032854">
    <property type="entry name" value="ALKBH3"/>
</dbReference>
<keyword evidence="2" id="KW-0560">Oxidoreductase</keyword>